<dbReference type="InterPro" id="IPR050641">
    <property type="entry name" value="RIFMO-like"/>
</dbReference>
<proteinExistence type="predicted"/>
<dbReference type="PRINTS" id="PR00420">
    <property type="entry name" value="RNGMNOXGNASE"/>
</dbReference>
<gene>
    <name evidence="6" type="primary">pcpB</name>
    <name evidence="6" type="ORF">ElP_59350</name>
</gene>
<evidence type="ECO:0000313" key="6">
    <source>
        <dbReference type="EMBL" id="QDV37988.1"/>
    </source>
</evidence>
<dbReference type="EC" id="1.14.13.50" evidence="6"/>
<evidence type="ECO:0000256" key="2">
    <source>
        <dbReference type="ARBA" id="ARBA00022630"/>
    </source>
</evidence>
<sequence length="562" mass="59827">MPNRDEASGGVEVVPVLIVGAGPVGLALACSLRRLGVSCRVVDSGAGPTPEGESRALGLQARTMEIFEALGVADTLVAGGLEIRGLVAWRGRRPRFRLDASPLEGETRYPFILSIPQGATERALIDRLEALGGRVEWGTRLSGLGQDGGGVDAGLTADDGRIEKARAGWLVGCDGARSTVREALGLRFEGTSNPERFLLADVEIDWDLPRDHGHLMLTPEGVVPALPMPRERAWRLIDTTARLDSDEPAAIVGRFDDLLRRYSPVPATSMGPATWTSAFRIHRRAVGRLRIGRCLVAGDAAHIHSPVGGQGLNTGVQDAFNLSWKLALVARGEAPDTLLDSYDAERRPVAEAVLAATDRATRVVTLRNPLARWARDSAVATLVRIPPLHRRLIRSVADLEVTYRGGPLSIEEWPPHPLDRGDGPRPGDRLPDLPSGASGGLLDHARGPWFTLFLLPGIEPPSAAAGESIRAVLDLAAGRFGEIVRVVPVVGPGGMPDDAVPTPSSSIEDPDGRIHRLLGCPGPGLLLVRPDGHLGFRCRPPDAGRLRGYLDRCLGLGAEVGG</sequence>
<evidence type="ECO:0000256" key="1">
    <source>
        <dbReference type="ARBA" id="ARBA00001974"/>
    </source>
</evidence>
<dbReference type="Gene3D" id="3.30.70.2450">
    <property type="match status" value="1"/>
</dbReference>
<dbReference type="Pfam" id="PF01494">
    <property type="entry name" value="FAD_binding_3"/>
    <property type="match status" value="1"/>
</dbReference>
<keyword evidence="7" id="KW-1185">Reference proteome</keyword>
<dbReference type="InterPro" id="IPR036188">
    <property type="entry name" value="FAD/NAD-bd_sf"/>
</dbReference>
<dbReference type="GO" id="GO:0018677">
    <property type="term" value="F:pentachlorophenol monooxygenase activity"/>
    <property type="evidence" value="ECO:0007669"/>
    <property type="project" value="UniProtKB-EC"/>
</dbReference>
<reference evidence="6 7" key="1">
    <citation type="submission" date="2019-02" db="EMBL/GenBank/DDBJ databases">
        <title>Deep-cultivation of Planctomycetes and their phenomic and genomic characterization uncovers novel biology.</title>
        <authorList>
            <person name="Wiegand S."/>
            <person name="Jogler M."/>
            <person name="Boedeker C."/>
            <person name="Pinto D."/>
            <person name="Vollmers J."/>
            <person name="Rivas-Marin E."/>
            <person name="Kohn T."/>
            <person name="Peeters S.H."/>
            <person name="Heuer A."/>
            <person name="Rast P."/>
            <person name="Oberbeckmann S."/>
            <person name="Bunk B."/>
            <person name="Jeske O."/>
            <person name="Meyerdierks A."/>
            <person name="Storesund J.E."/>
            <person name="Kallscheuer N."/>
            <person name="Luecker S."/>
            <person name="Lage O.M."/>
            <person name="Pohl T."/>
            <person name="Merkel B.J."/>
            <person name="Hornburger P."/>
            <person name="Mueller R.-W."/>
            <person name="Bruemmer F."/>
            <person name="Labrenz M."/>
            <person name="Spormann A.M."/>
            <person name="Op den Camp H."/>
            <person name="Overmann J."/>
            <person name="Amann R."/>
            <person name="Jetten M.S.M."/>
            <person name="Mascher T."/>
            <person name="Medema M.H."/>
            <person name="Devos D.P."/>
            <person name="Kaster A.-K."/>
            <person name="Ovreas L."/>
            <person name="Rohde M."/>
            <person name="Galperin M.Y."/>
            <person name="Jogler C."/>
        </authorList>
    </citation>
    <scope>NUCLEOTIDE SEQUENCE [LARGE SCALE GENOMIC DNA]</scope>
    <source>
        <strain evidence="6 7">ElP</strain>
    </source>
</reference>
<feature type="region of interest" description="Disordered" evidence="4">
    <location>
        <begin position="410"/>
        <end position="438"/>
    </location>
</feature>
<dbReference type="SUPFAM" id="SSF51905">
    <property type="entry name" value="FAD/NAD(P)-binding domain"/>
    <property type="match status" value="1"/>
</dbReference>
<name>A0A518HAV3_9BACT</name>
<accession>A0A518HAV3</accession>
<evidence type="ECO:0000259" key="5">
    <source>
        <dbReference type="Pfam" id="PF01494"/>
    </source>
</evidence>
<dbReference type="InterPro" id="IPR002938">
    <property type="entry name" value="FAD-bd"/>
</dbReference>
<keyword evidence="3" id="KW-0274">FAD</keyword>
<dbReference type="OrthoDB" id="9766816at2"/>
<protein>
    <submittedName>
        <fullName evidence="6">Pentachlorophenol 4-monooxygenase</fullName>
        <ecNumber evidence="6">1.14.13.50</ecNumber>
    </submittedName>
</protein>
<organism evidence="6 7">
    <name type="scientific">Tautonia plasticadhaerens</name>
    <dbReference type="NCBI Taxonomy" id="2527974"/>
    <lineage>
        <taxon>Bacteria</taxon>
        <taxon>Pseudomonadati</taxon>
        <taxon>Planctomycetota</taxon>
        <taxon>Planctomycetia</taxon>
        <taxon>Isosphaerales</taxon>
        <taxon>Isosphaeraceae</taxon>
        <taxon>Tautonia</taxon>
    </lineage>
</organism>
<dbReference type="Gene3D" id="3.50.50.60">
    <property type="entry name" value="FAD/NAD(P)-binding domain"/>
    <property type="match status" value="1"/>
</dbReference>
<dbReference type="PROSITE" id="PS51257">
    <property type="entry name" value="PROKAR_LIPOPROTEIN"/>
    <property type="match status" value="1"/>
</dbReference>
<dbReference type="KEGG" id="tpla:ElP_59350"/>
<dbReference type="EMBL" id="CP036426">
    <property type="protein sequence ID" value="QDV37988.1"/>
    <property type="molecule type" value="Genomic_DNA"/>
</dbReference>
<dbReference type="GO" id="GO:0071949">
    <property type="term" value="F:FAD binding"/>
    <property type="evidence" value="ECO:0007669"/>
    <property type="project" value="InterPro"/>
</dbReference>
<dbReference type="RefSeq" id="WP_145276161.1">
    <property type="nucleotide sequence ID" value="NZ_CP036426.1"/>
</dbReference>
<dbReference type="PANTHER" id="PTHR43004:SF19">
    <property type="entry name" value="BINDING MONOOXYGENASE, PUTATIVE (JCVI)-RELATED"/>
    <property type="match status" value="1"/>
</dbReference>
<dbReference type="Gene3D" id="3.40.30.120">
    <property type="match status" value="1"/>
</dbReference>
<feature type="domain" description="FAD-binding" evidence="5">
    <location>
        <begin position="14"/>
        <end position="356"/>
    </location>
</feature>
<dbReference type="PANTHER" id="PTHR43004">
    <property type="entry name" value="TRK SYSTEM POTASSIUM UPTAKE PROTEIN"/>
    <property type="match status" value="1"/>
</dbReference>
<keyword evidence="6" id="KW-0503">Monooxygenase</keyword>
<evidence type="ECO:0000256" key="3">
    <source>
        <dbReference type="ARBA" id="ARBA00022827"/>
    </source>
</evidence>
<dbReference type="AlphaFoldDB" id="A0A518HAV3"/>
<feature type="compositionally biased region" description="Basic and acidic residues" evidence="4">
    <location>
        <begin position="413"/>
        <end position="431"/>
    </location>
</feature>
<evidence type="ECO:0000256" key="4">
    <source>
        <dbReference type="SAM" id="MobiDB-lite"/>
    </source>
</evidence>
<dbReference type="Proteomes" id="UP000317835">
    <property type="component" value="Chromosome"/>
</dbReference>
<keyword evidence="2" id="KW-0285">Flavoprotein</keyword>
<evidence type="ECO:0000313" key="7">
    <source>
        <dbReference type="Proteomes" id="UP000317835"/>
    </source>
</evidence>
<keyword evidence="6" id="KW-0560">Oxidoreductase</keyword>
<comment type="cofactor">
    <cofactor evidence="1">
        <name>FAD</name>
        <dbReference type="ChEBI" id="CHEBI:57692"/>
    </cofactor>
</comment>